<protein>
    <recommendedName>
        <fullName evidence="7">CopY family transcriptional regulator</fullName>
    </recommendedName>
</protein>
<gene>
    <name evidence="5" type="ORF">ADK38_25260</name>
</gene>
<evidence type="ECO:0000256" key="2">
    <source>
        <dbReference type="ARBA" id="ARBA00023015"/>
    </source>
</evidence>
<evidence type="ECO:0000313" key="6">
    <source>
        <dbReference type="Proteomes" id="UP000037020"/>
    </source>
</evidence>
<dbReference type="Proteomes" id="UP000037020">
    <property type="component" value="Unassembled WGS sequence"/>
</dbReference>
<evidence type="ECO:0000256" key="4">
    <source>
        <dbReference type="ARBA" id="ARBA00023163"/>
    </source>
</evidence>
<keyword evidence="4" id="KW-0804">Transcription</keyword>
<keyword evidence="3" id="KW-0238">DNA-binding</keyword>
<dbReference type="InterPro" id="IPR005650">
    <property type="entry name" value="BlaI_family"/>
</dbReference>
<organism evidence="5 6">
    <name type="scientific">Streptomyces varsoviensis</name>
    <dbReference type="NCBI Taxonomy" id="67373"/>
    <lineage>
        <taxon>Bacteria</taxon>
        <taxon>Bacillati</taxon>
        <taxon>Actinomycetota</taxon>
        <taxon>Actinomycetes</taxon>
        <taxon>Kitasatosporales</taxon>
        <taxon>Streptomycetaceae</taxon>
        <taxon>Streptomyces</taxon>
    </lineage>
</organism>
<dbReference type="SUPFAM" id="SSF46785">
    <property type="entry name" value="Winged helix' DNA-binding domain"/>
    <property type="match status" value="1"/>
</dbReference>
<evidence type="ECO:0000256" key="3">
    <source>
        <dbReference type="ARBA" id="ARBA00023125"/>
    </source>
</evidence>
<dbReference type="InterPro" id="IPR036388">
    <property type="entry name" value="WH-like_DNA-bd_sf"/>
</dbReference>
<keyword evidence="2" id="KW-0805">Transcription regulation</keyword>
<evidence type="ECO:0000256" key="1">
    <source>
        <dbReference type="ARBA" id="ARBA00011046"/>
    </source>
</evidence>
<comment type="similarity">
    <text evidence="1">Belongs to the BlaI transcriptional regulatory family.</text>
</comment>
<comment type="caution">
    <text evidence="5">The sequence shown here is derived from an EMBL/GenBank/DDBJ whole genome shotgun (WGS) entry which is preliminary data.</text>
</comment>
<accession>A0ABR5J268</accession>
<proteinExistence type="inferred from homology"/>
<dbReference type="EMBL" id="LGUT01002214">
    <property type="protein sequence ID" value="KOG87474.1"/>
    <property type="molecule type" value="Genomic_DNA"/>
</dbReference>
<sequence>MGAGEAGSGAGTARRRANGALEGEVLATLQRAATALTAGEVLTRLGGELTYSTVVTILSRLYGKEVLTRAPRGRAYAYAPVADEPGLAALRMRKVLDARPDREAVLSRFVGDLSAADGDLLRHLLRAEPHGGSPAGGAG</sequence>
<evidence type="ECO:0000313" key="5">
    <source>
        <dbReference type="EMBL" id="KOG87474.1"/>
    </source>
</evidence>
<keyword evidence="6" id="KW-1185">Reference proteome</keyword>
<dbReference type="InterPro" id="IPR036390">
    <property type="entry name" value="WH_DNA-bd_sf"/>
</dbReference>
<reference evidence="5 6" key="1">
    <citation type="submission" date="2015-07" db="EMBL/GenBank/DDBJ databases">
        <authorList>
            <person name="Ju K.-S."/>
            <person name="Doroghazi J.R."/>
            <person name="Metcalf W.W."/>
        </authorList>
    </citation>
    <scope>NUCLEOTIDE SEQUENCE [LARGE SCALE GENOMIC DNA]</scope>
    <source>
        <strain evidence="5 6">NRRL B-3589</strain>
    </source>
</reference>
<name>A0ABR5J268_9ACTN</name>
<dbReference type="Pfam" id="PF03965">
    <property type="entry name" value="Penicillinase_R"/>
    <property type="match status" value="1"/>
</dbReference>
<dbReference type="Gene3D" id="1.10.10.10">
    <property type="entry name" value="Winged helix-like DNA-binding domain superfamily/Winged helix DNA-binding domain"/>
    <property type="match status" value="1"/>
</dbReference>
<evidence type="ECO:0008006" key="7">
    <source>
        <dbReference type="Google" id="ProtNLM"/>
    </source>
</evidence>